<accession>A0ACC2L0E8</accession>
<evidence type="ECO:0000313" key="2">
    <source>
        <dbReference type="Proteomes" id="UP001234297"/>
    </source>
</evidence>
<gene>
    <name evidence="1" type="ORF">MRB53_020251</name>
</gene>
<organism evidence="1 2">
    <name type="scientific">Persea americana</name>
    <name type="common">Avocado</name>
    <dbReference type="NCBI Taxonomy" id="3435"/>
    <lineage>
        <taxon>Eukaryota</taxon>
        <taxon>Viridiplantae</taxon>
        <taxon>Streptophyta</taxon>
        <taxon>Embryophyta</taxon>
        <taxon>Tracheophyta</taxon>
        <taxon>Spermatophyta</taxon>
        <taxon>Magnoliopsida</taxon>
        <taxon>Magnoliidae</taxon>
        <taxon>Laurales</taxon>
        <taxon>Lauraceae</taxon>
        <taxon>Persea</taxon>
    </lineage>
</organism>
<proteinExistence type="predicted"/>
<evidence type="ECO:0000313" key="1">
    <source>
        <dbReference type="EMBL" id="KAJ8626944.1"/>
    </source>
</evidence>
<name>A0ACC2L0E8_PERAE</name>
<comment type="caution">
    <text evidence="1">The sequence shown here is derived from an EMBL/GenBank/DDBJ whole genome shotgun (WGS) entry which is preliminary data.</text>
</comment>
<dbReference type="EMBL" id="CM056814">
    <property type="protein sequence ID" value="KAJ8626944.1"/>
    <property type="molecule type" value="Genomic_DNA"/>
</dbReference>
<keyword evidence="2" id="KW-1185">Reference proteome</keyword>
<protein>
    <submittedName>
        <fullName evidence="1">Uncharacterized protein</fullName>
    </submittedName>
</protein>
<reference evidence="1 2" key="1">
    <citation type="journal article" date="2022" name="Hortic Res">
        <title>A haplotype resolved chromosomal level avocado genome allows analysis of novel avocado genes.</title>
        <authorList>
            <person name="Nath O."/>
            <person name="Fletcher S.J."/>
            <person name="Hayward A."/>
            <person name="Shaw L.M."/>
            <person name="Masouleh A.K."/>
            <person name="Furtado A."/>
            <person name="Henry R.J."/>
            <person name="Mitter N."/>
        </authorList>
    </citation>
    <scope>NUCLEOTIDE SEQUENCE [LARGE SCALE GENOMIC DNA]</scope>
    <source>
        <strain evidence="2">cv. Hass</strain>
    </source>
</reference>
<dbReference type="Proteomes" id="UP001234297">
    <property type="component" value="Chromosome 6"/>
</dbReference>
<sequence>MEILTILSLINELLVSPYKQCCWPNHSFNDGANLLANGHMPDKGRAREEEELRNSFCSVSQKEKVGTVSGLVSPQLEIGNGHMPNSPSAAVKTDSASSLQAPLP</sequence>